<sequence>MRLLKSQGSEGGRSRTVEEREDLGAMVFRLGRQLLAMERPILDRHGISMWAYAVLTALRERPMRTQAALAAGIGADKTRLIPVLDELQKRELIDREPDPDDRRVRLLALTPAGRRLHQAVQAEIRAAEADLLAAFPPGDREAFVRTLIGLTPR</sequence>
<organism evidence="2 3">
    <name type="scientific">Paractinoplanes ovalisporus</name>
    <dbReference type="NCBI Taxonomy" id="2810368"/>
    <lineage>
        <taxon>Bacteria</taxon>
        <taxon>Bacillati</taxon>
        <taxon>Actinomycetota</taxon>
        <taxon>Actinomycetes</taxon>
        <taxon>Micromonosporales</taxon>
        <taxon>Micromonosporaceae</taxon>
        <taxon>Paractinoplanes</taxon>
    </lineage>
</organism>
<feature type="domain" description="HTH marR-type" evidence="1">
    <location>
        <begin position="20"/>
        <end position="152"/>
    </location>
</feature>
<name>A0ABS2ALB7_9ACTN</name>
<dbReference type="PANTHER" id="PTHR33164:SF57">
    <property type="entry name" value="MARR-FAMILY TRANSCRIPTIONAL REGULATOR"/>
    <property type="match status" value="1"/>
</dbReference>
<keyword evidence="3" id="KW-1185">Reference proteome</keyword>
<gene>
    <name evidence="2" type="ORF">JIG36_34465</name>
</gene>
<accession>A0ABS2ALB7</accession>
<dbReference type="EMBL" id="JAENHP010000015">
    <property type="protein sequence ID" value="MBM2620617.1"/>
    <property type="molecule type" value="Genomic_DNA"/>
</dbReference>
<dbReference type="InterPro" id="IPR000835">
    <property type="entry name" value="HTH_MarR-typ"/>
</dbReference>
<dbReference type="PROSITE" id="PS50995">
    <property type="entry name" value="HTH_MARR_2"/>
    <property type="match status" value="1"/>
</dbReference>
<dbReference type="Pfam" id="PF01047">
    <property type="entry name" value="MarR"/>
    <property type="match status" value="1"/>
</dbReference>
<proteinExistence type="predicted"/>
<protein>
    <submittedName>
        <fullName evidence="2">MarR family transcriptional regulator</fullName>
    </submittedName>
</protein>
<dbReference type="SUPFAM" id="SSF46785">
    <property type="entry name" value="Winged helix' DNA-binding domain"/>
    <property type="match status" value="1"/>
</dbReference>
<evidence type="ECO:0000313" key="2">
    <source>
        <dbReference type="EMBL" id="MBM2620617.1"/>
    </source>
</evidence>
<dbReference type="SMART" id="SM00347">
    <property type="entry name" value="HTH_MARR"/>
    <property type="match status" value="1"/>
</dbReference>
<reference evidence="2 3" key="1">
    <citation type="submission" date="2021-01" db="EMBL/GenBank/DDBJ databases">
        <title>Actinoplanes sp. nov. LDG1-06 isolated from lichen.</title>
        <authorList>
            <person name="Saeng-In P."/>
            <person name="Phongsopitanun W."/>
            <person name="Kanchanasin P."/>
            <person name="Yuki M."/>
            <person name="Kudo T."/>
            <person name="Ohkuma M."/>
            <person name="Tanasupawat S."/>
        </authorList>
    </citation>
    <scope>NUCLEOTIDE SEQUENCE [LARGE SCALE GENOMIC DNA]</scope>
    <source>
        <strain evidence="2 3">LDG1-06</strain>
    </source>
</reference>
<evidence type="ECO:0000259" key="1">
    <source>
        <dbReference type="PROSITE" id="PS50995"/>
    </source>
</evidence>
<dbReference type="PRINTS" id="PR00598">
    <property type="entry name" value="HTHMARR"/>
</dbReference>
<comment type="caution">
    <text evidence="2">The sequence shown here is derived from an EMBL/GenBank/DDBJ whole genome shotgun (WGS) entry which is preliminary data.</text>
</comment>
<evidence type="ECO:0000313" key="3">
    <source>
        <dbReference type="Proteomes" id="UP000632138"/>
    </source>
</evidence>
<dbReference type="InterPro" id="IPR039422">
    <property type="entry name" value="MarR/SlyA-like"/>
</dbReference>
<dbReference type="PANTHER" id="PTHR33164">
    <property type="entry name" value="TRANSCRIPTIONAL REGULATOR, MARR FAMILY"/>
    <property type="match status" value="1"/>
</dbReference>
<dbReference type="InterPro" id="IPR036390">
    <property type="entry name" value="WH_DNA-bd_sf"/>
</dbReference>
<dbReference type="Gene3D" id="1.10.10.10">
    <property type="entry name" value="Winged helix-like DNA-binding domain superfamily/Winged helix DNA-binding domain"/>
    <property type="match status" value="1"/>
</dbReference>
<dbReference type="InterPro" id="IPR036388">
    <property type="entry name" value="WH-like_DNA-bd_sf"/>
</dbReference>
<dbReference type="Proteomes" id="UP000632138">
    <property type="component" value="Unassembled WGS sequence"/>
</dbReference>